<keyword evidence="2" id="KW-0378">Hydrolase</keyword>
<reference evidence="2 3" key="1">
    <citation type="submission" date="2020-07" db="EMBL/GenBank/DDBJ databases">
        <title>Sequencing the genomes of 1000 actinobacteria strains.</title>
        <authorList>
            <person name="Klenk H.-P."/>
        </authorList>
    </citation>
    <scope>NUCLEOTIDE SEQUENCE [LARGE SCALE GENOMIC DNA]</scope>
    <source>
        <strain evidence="2 3">DSM 15131</strain>
    </source>
</reference>
<dbReference type="AlphaFoldDB" id="A0A7Y9ZD40"/>
<evidence type="ECO:0000259" key="1">
    <source>
        <dbReference type="Pfam" id="PF02464"/>
    </source>
</evidence>
<gene>
    <name evidence="2" type="ORF">BJ993_000001</name>
</gene>
<organism evidence="2 3">
    <name type="scientific">Nocardioides aromaticivorans</name>
    <dbReference type="NCBI Taxonomy" id="200618"/>
    <lineage>
        <taxon>Bacteria</taxon>
        <taxon>Bacillati</taxon>
        <taxon>Actinomycetota</taxon>
        <taxon>Actinomycetes</taxon>
        <taxon>Propionibacteriales</taxon>
        <taxon>Nocardioidaceae</taxon>
        <taxon>Nocardioides</taxon>
    </lineage>
</organism>
<dbReference type="EMBL" id="JACBZM010000001">
    <property type="protein sequence ID" value="NYI42921.1"/>
    <property type="molecule type" value="Genomic_DNA"/>
</dbReference>
<dbReference type="NCBIfam" id="TIGR00199">
    <property type="entry name" value="PncC_domain"/>
    <property type="match status" value="1"/>
</dbReference>
<sequence>MVDKVAEAVSDTVAEIASIAAERSLAVACAESLTAGAIASALARGEGAASWFAGGVASYMSRVKYDVLGVTEGPVITASCAEEMAQGVAKLLAADATVAVTGVGGPGEEEGEPAGTVFIASLVDGRTRVELYRFDGDPPSVLDQTTAAAVAQLLADLRRAPGD</sequence>
<dbReference type="InterPro" id="IPR036653">
    <property type="entry name" value="CinA-like_C"/>
</dbReference>
<dbReference type="Proteomes" id="UP000562045">
    <property type="component" value="Unassembled WGS sequence"/>
</dbReference>
<protein>
    <submittedName>
        <fullName evidence="2">Nicotinamide-nucleotide amidase</fullName>
        <ecNumber evidence="2">3.5.1.42</ecNumber>
    </submittedName>
</protein>
<dbReference type="Gene3D" id="3.90.950.20">
    <property type="entry name" value="CinA-like"/>
    <property type="match status" value="1"/>
</dbReference>
<dbReference type="SUPFAM" id="SSF142433">
    <property type="entry name" value="CinA-like"/>
    <property type="match status" value="1"/>
</dbReference>
<dbReference type="Pfam" id="PF02464">
    <property type="entry name" value="CinA"/>
    <property type="match status" value="1"/>
</dbReference>
<evidence type="ECO:0000313" key="2">
    <source>
        <dbReference type="EMBL" id="NYI42921.1"/>
    </source>
</evidence>
<dbReference type="RefSeq" id="WP_179647276.1">
    <property type="nucleotide sequence ID" value="NZ_JACBZM010000001.1"/>
</dbReference>
<evidence type="ECO:0000313" key="3">
    <source>
        <dbReference type="Proteomes" id="UP000562045"/>
    </source>
</evidence>
<dbReference type="InterPro" id="IPR008136">
    <property type="entry name" value="CinA_C"/>
</dbReference>
<comment type="caution">
    <text evidence="2">The sequence shown here is derived from an EMBL/GenBank/DDBJ whole genome shotgun (WGS) entry which is preliminary data.</text>
</comment>
<proteinExistence type="predicted"/>
<dbReference type="EC" id="3.5.1.42" evidence="2"/>
<accession>A0A7Y9ZD40</accession>
<feature type="domain" description="CinA C-terminal" evidence="1">
    <location>
        <begin position="13"/>
        <end position="154"/>
    </location>
</feature>
<name>A0A7Y9ZD40_9ACTN</name>
<dbReference type="GO" id="GO:0019159">
    <property type="term" value="F:nicotinamide-nucleotide amidase activity"/>
    <property type="evidence" value="ECO:0007669"/>
    <property type="project" value="UniProtKB-EC"/>
</dbReference>